<evidence type="ECO:0000256" key="1">
    <source>
        <dbReference type="ARBA" id="ARBA00004240"/>
    </source>
</evidence>
<keyword evidence="5" id="KW-0732">Signal</keyword>
<evidence type="ECO:0000313" key="7">
    <source>
        <dbReference type="Proteomes" id="UP001139971"/>
    </source>
</evidence>
<comment type="similarity">
    <text evidence="2">Belongs to the glycosyl hydrolase 47 family.</text>
</comment>
<evidence type="ECO:0000256" key="5">
    <source>
        <dbReference type="SAM" id="SignalP"/>
    </source>
</evidence>
<dbReference type="InterPro" id="IPR044674">
    <property type="entry name" value="EDEM1/2/3"/>
</dbReference>
<reference evidence="6" key="1">
    <citation type="submission" date="2023-02" db="EMBL/GenBank/DDBJ databases">
        <title>Tahibacter soli sp. nov. isolated from soil.</title>
        <authorList>
            <person name="Baek J.H."/>
            <person name="Lee J.K."/>
            <person name="Choi D.G."/>
            <person name="Jeon C.O."/>
        </authorList>
    </citation>
    <scope>NUCLEOTIDE SEQUENCE</scope>
    <source>
        <strain evidence="6">BL</strain>
    </source>
</reference>
<dbReference type="GO" id="GO:0004571">
    <property type="term" value="F:mannosyl-oligosaccharide 1,2-alpha-mannosidase activity"/>
    <property type="evidence" value="ECO:0007669"/>
    <property type="project" value="InterPro"/>
</dbReference>
<comment type="subcellular location">
    <subcellularLocation>
        <location evidence="1">Endoplasmic reticulum</location>
    </subcellularLocation>
</comment>
<dbReference type="InterPro" id="IPR001382">
    <property type="entry name" value="Glyco_hydro_47"/>
</dbReference>
<dbReference type="GO" id="GO:0005509">
    <property type="term" value="F:calcium ion binding"/>
    <property type="evidence" value="ECO:0007669"/>
    <property type="project" value="InterPro"/>
</dbReference>
<protein>
    <submittedName>
        <fullName evidence="6">Glycoside hydrolase family 47 protein</fullName>
    </submittedName>
</protein>
<dbReference type="EMBL" id="JAOVZO020000014">
    <property type="protein sequence ID" value="MDC8012675.1"/>
    <property type="molecule type" value="Genomic_DNA"/>
</dbReference>
<accession>A0A9X4BGE4</accession>
<evidence type="ECO:0000256" key="3">
    <source>
        <dbReference type="ARBA" id="ARBA00022824"/>
    </source>
</evidence>
<feature type="chain" id="PRO_5040836865" evidence="5">
    <location>
        <begin position="23"/>
        <end position="460"/>
    </location>
</feature>
<dbReference type="SUPFAM" id="SSF48225">
    <property type="entry name" value="Seven-hairpin glycosidases"/>
    <property type="match status" value="1"/>
</dbReference>
<dbReference type="PANTHER" id="PTHR45679:SF6">
    <property type="entry name" value="ER DEGRADATION-ENHANCING ALPHA-MANNOSIDASE-LIKE PROTEIN 2"/>
    <property type="match status" value="1"/>
</dbReference>
<keyword evidence="3" id="KW-0256">Endoplasmic reticulum</keyword>
<dbReference type="InterPro" id="IPR036026">
    <property type="entry name" value="Seven-hairpin_glycosidases"/>
</dbReference>
<evidence type="ECO:0000256" key="4">
    <source>
        <dbReference type="ARBA" id="ARBA00023180"/>
    </source>
</evidence>
<keyword evidence="7" id="KW-1185">Reference proteome</keyword>
<evidence type="ECO:0000256" key="2">
    <source>
        <dbReference type="ARBA" id="ARBA00007658"/>
    </source>
</evidence>
<comment type="caution">
    <text evidence="6">The sequence shown here is derived from an EMBL/GenBank/DDBJ whole genome shotgun (WGS) entry which is preliminary data.</text>
</comment>
<evidence type="ECO:0000313" key="6">
    <source>
        <dbReference type="EMBL" id="MDC8012675.1"/>
    </source>
</evidence>
<keyword evidence="4" id="KW-0325">Glycoprotein</keyword>
<dbReference type="GO" id="GO:0005975">
    <property type="term" value="P:carbohydrate metabolic process"/>
    <property type="evidence" value="ECO:0007669"/>
    <property type="project" value="InterPro"/>
</dbReference>
<dbReference type="Gene3D" id="1.50.10.10">
    <property type="match status" value="1"/>
</dbReference>
<dbReference type="PANTHER" id="PTHR45679">
    <property type="entry name" value="ER DEGRADATION-ENHANCING ALPHA-MANNOSIDASE-LIKE PROTEIN 2"/>
    <property type="match status" value="1"/>
</dbReference>
<name>A0A9X4BGE4_9GAMM</name>
<proteinExistence type="inferred from homology"/>
<dbReference type="InterPro" id="IPR012341">
    <property type="entry name" value="6hp_glycosidase-like_sf"/>
</dbReference>
<dbReference type="GO" id="GO:1904380">
    <property type="term" value="P:endoplasmic reticulum mannose trimming"/>
    <property type="evidence" value="ECO:0007669"/>
    <property type="project" value="InterPro"/>
</dbReference>
<dbReference type="PROSITE" id="PS51257">
    <property type="entry name" value="PROKAR_LIPOPROTEIN"/>
    <property type="match status" value="1"/>
</dbReference>
<dbReference type="Proteomes" id="UP001139971">
    <property type="component" value="Unassembled WGS sequence"/>
</dbReference>
<dbReference type="PRINTS" id="PR00747">
    <property type="entry name" value="GLYHDRLASE47"/>
</dbReference>
<sequence>MFARRILTLAVVALAVAGCASAPATKSSSAMTEREASALADRVKTETRHAWQGYVKYAWGHDALKPLTRAPHDWYGPSLLMTPVDALDTLLMMGLTDEAKAAQELIVAKLSFDHDVDVQVFEVTIRLLGGLITGYQMTRDARLLALADDLGRRLMPAFKSKTGLPYRYVNLKTGAVRDGVSNPAETGTLLLEFGMLAKLTGKADYYDAAKRALVETYNQRSPIGLVGSQIDVETGAWTNPSAHIGGGIDSYYEYLYKCWRLFGDADCKRMWDDSIGPVNRYLADEVRGGELWYGRADMNTGQRTVTRYGALDAFMPALLALSGDVDRAARLQASGLAMWRAHGIEPDAYDYAAQKVLRPTYPLRPEIVESAYYLHRLTGRPEYRAMGKEMFEDFVRWCRTDDGYAALKDVTTKERDDAMESFVFAETFKYFWLLFAPRDAFDFDAATFNTEAHPLRLPAR</sequence>
<gene>
    <name evidence="6" type="ORF">OD750_008950</name>
</gene>
<dbReference type="GO" id="GO:0016020">
    <property type="term" value="C:membrane"/>
    <property type="evidence" value="ECO:0007669"/>
    <property type="project" value="InterPro"/>
</dbReference>
<dbReference type="RefSeq" id="WP_263544991.1">
    <property type="nucleotide sequence ID" value="NZ_JAOVZO020000014.1"/>
</dbReference>
<keyword evidence="6" id="KW-0378">Hydrolase</keyword>
<organism evidence="6 7">
    <name type="scientific">Tahibacter soli</name>
    <dbReference type="NCBI Taxonomy" id="2983605"/>
    <lineage>
        <taxon>Bacteria</taxon>
        <taxon>Pseudomonadati</taxon>
        <taxon>Pseudomonadota</taxon>
        <taxon>Gammaproteobacteria</taxon>
        <taxon>Lysobacterales</taxon>
        <taxon>Rhodanobacteraceae</taxon>
        <taxon>Tahibacter</taxon>
    </lineage>
</organism>
<feature type="signal peptide" evidence="5">
    <location>
        <begin position="1"/>
        <end position="22"/>
    </location>
</feature>
<dbReference type="Pfam" id="PF01532">
    <property type="entry name" value="Glyco_hydro_47"/>
    <property type="match status" value="1"/>
</dbReference>
<dbReference type="AlphaFoldDB" id="A0A9X4BGE4"/>